<dbReference type="STRING" id="52838.A0A4S8JSA7"/>
<dbReference type="InterPro" id="IPR011009">
    <property type="entry name" value="Kinase-like_dom_sf"/>
</dbReference>
<comment type="similarity">
    <text evidence="11">Belongs to the protein kinase superfamily.</text>
</comment>
<accession>A0A4S8JSA7</accession>
<evidence type="ECO:0000256" key="11">
    <source>
        <dbReference type="RuleBase" id="RU000304"/>
    </source>
</evidence>
<name>A0A4S8JSA7_MUSBA</name>
<dbReference type="PANTHER" id="PTHR47974">
    <property type="entry name" value="OS07G0415500 PROTEIN"/>
    <property type="match status" value="1"/>
</dbReference>
<keyword evidence="15" id="KW-1185">Reference proteome</keyword>
<dbReference type="EMBL" id="PYDT01000004">
    <property type="protein sequence ID" value="THU64977.1"/>
    <property type="molecule type" value="Genomic_DNA"/>
</dbReference>
<dbReference type="GO" id="GO:0016020">
    <property type="term" value="C:membrane"/>
    <property type="evidence" value="ECO:0007669"/>
    <property type="project" value="UniProtKB-SubCell"/>
</dbReference>
<dbReference type="SMART" id="SM00220">
    <property type="entry name" value="S_TKc"/>
    <property type="match status" value="1"/>
</dbReference>
<evidence type="ECO:0000313" key="14">
    <source>
        <dbReference type="EMBL" id="THU64977.1"/>
    </source>
</evidence>
<keyword evidence="3 12" id="KW-0812">Transmembrane</keyword>
<evidence type="ECO:0000256" key="8">
    <source>
        <dbReference type="ARBA" id="ARBA00022989"/>
    </source>
</evidence>
<evidence type="ECO:0000256" key="6">
    <source>
        <dbReference type="ARBA" id="ARBA00022777"/>
    </source>
</evidence>
<keyword evidence="2" id="KW-0808">Transferase</keyword>
<evidence type="ECO:0000256" key="1">
    <source>
        <dbReference type="ARBA" id="ARBA00004167"/>
    </source>
</evidence>
<dbReference type="GO" id="GO:0004674">
    <property type="term" value="F:protein serine/threonine kinase activity"/>
    <property type="evidence" value="ECO:0007669"/>
    <property type="project" value="UniProtKB-KW"/>
</dbReference>
<dbReference type="InterPro" id="IPR017441">
    <property type="entry name" value="Protein_kinase_ATP_BS"/>
</dbReference>
<dbReference type="PROSITE" id="PS00108">
    <property type="entry name" value="PROTEIN_KINASE_ST"/>
    <property type="match status" value="1"/>
</dbReference>
<keyword evidence="9 12" id="KW-0472">Membrane</keyword>
<dbReference type="Proteomes" id="UP000317650">
    <property type="component" value="Chromosome 1"/>
</dbReference>
<gene>
    <name evidence="14" type="ORF">C4D60_Mb01t32240</name>
</gene>
<dbReference type="FunFam" id="3.30.200.20:FF:000483">
    <property type="entry name" value="Putative receptor-like protein kinase"/>
    <property type="match status" value="1"/>
</dbReference>
<evidence type="ECO:0000313" key="15">
    <source>
        <dbReference type="Proteomes" id="UP000317650"/>
    </source>
</evidence>
<comment type="subcellular location">
    <subcellularLocation>
        <location evidence="1">Membrane</location>
        <topology evidence="1">Single-pass membrane protein</topology>
    </subcellularLocation>
</comment>
<dbReference type="GO" id="GO:0005524">
    <property type="term" value="F:ATP binding"/>
    <property type="evidence" value="ECO:0007669"/>
    <property type="project" value="UniProtKB-UniRule"/>
</dbReference>
<evidence type="ECO:0000256" key="9">
    <source>
        <dbReference type="ARBA" id="ARBA00023136"/>
    </source>
</evidence>
<dbReference type="Gene3D" id="3.30.200.20">
    <property type="entry name" value="Phosphorylase Kinase, domain 1"/>
    <property type="match status" value="1"/>
</dbReference>
<comment type="caution">
    <text evidence="14">The sequence shown here is derived from an EMBL/GenBank/DDBJ whole genome shotgun (WGS) entry which is preliminary data.</text>
</comment>
<dbReference type="InterPro" id="IPR008271">
    <property type="entry name" value="Ser/Thr_kinase_AS"/>
</dbReference>
<keyword evidence="5 10" id="KW-0547">Nucleotide-binding</keyword>
<keyword evidence="4" id="KW-0732">Signal</keyword>
<feature type="binding site" evidence="10">
    <location>
        <position position="132"/>
    </location>
    <ligand>
        <name>ATP</name>
        <dbReference type="ChEBI" id="CHEBI:30616"/>
    </ligand>
</feature>
<feature type="domain" description="Protein kinase" evidence="13">
    <location>
        <begin position="104"/>
        <end position="391"/>
    </location>
</feature>
<keyword evidence="11" id="KW-0723">Serine/threonine-protein kinase</keyword>
<organism evidence="14 15">
    <name type="scientific">Musa balbisiana</name>
    <name type="common">Banana</name>
    <dbReference type="NCBI Taxonomy" id="52838"/>
    <lineage>
        <taxon>Eukaryota</taxon>
        <taxon>Viridiplantae</taxon>
        <taxon>Streptophyta</taxon>
        <taxon>Embryophyta</taxon>
        <taxon>Tracheophyta</taxon>
        <taxon>Spermatophyta</taxon>
        <taxon>Magnoliopsida</taxon>
        <taxon>Liliopsida</taxon>
        <taxon>Zingiberales</taxon>
        <taxon>Musaceae</taxon>
        <taxon>Musa</taxon>
    </lineage>
</organism>
<dbReference type="AlphaFoldDB" id="A0A4S8JSA7"/>
<dbReference type="PANTHER" id="PTHR47974:SF9">
    <property type="entry name" value="RECEPTOR-LIKE SERINE_THREONINE-PROTEIN KINASE"/>
    <property type="match status" value="1"/>
</dbReference>
<evidence type="ECO:0000256" key="2">
    <source>
        <dbReference type="ARBA" id="ARBA00022679"/>
    </source>
</evidence>
<evidence type="ECO:0000256" key="12">
    <source>
        <dbReference type="SAM" id="Phobius"/>
    </source>
</evidence>
<reference evidence="14 15" key="1">
    <citation type="journal article" date="2019" name="Nat. Plants">
        <title>Genome sequencing of Musa balbisiana reveals subgenome evolution and function divergence in polyploid bananas.</title>
        <authorList>
            <person name="Yao X."/>
        </authorList>
    </citation>
    <scope>NUCLEOTIDE SEQUENCE [LARGE SCALE GENOMIC DNA]</scope>
    <source>
        <strain evidence="15">cv. DH-PKW</strain>
        <tissue evidence="14">Leaves</tissue>
    </source>
</reference>
<evidence type="ECO:0000256" key="7">
    <source>
        <dbReference type="ARBA" id="ARBA00022840"/>
    </source>
</evidence>
<dbReference type="FunFam" id="1.10.510.10:FF:000537">
    <property type="entry name" value="Putative receptor-like protein kinase"/>
    <property type="match status" value="1"/>
</dbReference>
<keyword evidence="6" id="KW-0418">Kinase</keyword>
<feature type="transmembrane region" description="Helical" evidence="12">
    <location>
        <begin position="32"/>
        <end position="59"/>
    </location>
</feature>
<proteinExistence type="inferred from homology"/>
<dbReference type="PROSITE" id="PS50011">
    <property type="entry name" value="PROTEIN_KINASE_DOM"/>
    <property type="match status" value="1"/>
</dbReference>
<dbReference type="Gene3D" id="1.10.510.10">
    <property type="entry name" value="Transferase(Phosphotransferase) domain 1"/>
    <property type="match status" value="1"/>
</dbReference>
<dbReference type="SUPFAM" id="SSF56112">
    <property type="entry name" value="Protein kinase-like (PK-like)"/>
    <property type="match status" value="1"/>
</dbReference>
<sequence length="455" mass="50348">MEAERAKAVAAAVVVSLLFLLVILWFCLGPSLVFFIVLGLGFAVILTVLAWVLAMYTALDRRQMSMARRSAVEREELRVDYSFLRKVAGLPIKFRLEVLVAATDNFQVLLGSGSSASVFRGILDDGTTVAVKRIDAAERGDREFRAEVSAIASIQHVNLVRLLGYCIVAGGPRFLVYEFVANGSLDKWIFPSAGGDREDQQCLPWALRYRAAVDVAKALSYLHHDCRDRVLHLDVKPQNILLDESFRALVTDFGLSKLMGKDESTVVTTIRGTRGYLAPEWIIGMGVSDKSDIYSYGMVLLEMVSGRRNVQLVGGGAASQRRWSYFPRIMNEKVRQGRMMEVVDERLKSGEVLPAEREVRTLVHVALWCIHEKAEARPSMARVVDMLERRIAVDELPLQTEMIISRILATDEPNVLEEGAAGDRRAAAAAAVAVLGSESHLSTSYSLDMSVLSGR</sequence>
<feature type="transmembrane region" description="Helical" evidence="12">
    <location>
        <begin position="7"/>
        <end position="26"/>
    </location>
</feature>
<dbReference type="Pfam" id="PF00069">
    <property type="entry name" value="Pkinase"/>
    <property type="match status" value="1"/>
</dbReference>
<evidence type="ECO:0000256" key="4">
    <source>
        <dbReference type="ARBA" id="ARBA00022729"/>
    </source>
</evidence>
<keyword evidence="7 10" id="KW-0067">ATP-binding</keyword>
<dbReference type="PROSITE" id="PS00107">
    <property type="entry name" value="PROTEIN_KINASE_ATP"/>
    <property type="match status" value="1"/>
</dbReference>
<keyword evidence="8 12" id="KW-1133">Transmembrane helix</keyword>
<evidence type="ECO:0000256" key="10">
    <source>
        <dbReference type="PROSITE-ProRule" id="PRU10141"/>
    </source>
</evidence>
<evidence type="ECO:0000256" key="3">
    <source>
        <dbReference type="ARBA" id="ARBA00022692"/>
    </source>
</evidence>
<evidence type="ECO:0000256" key="5">
    <source>
        <dbReference type="ARBA" id="ARBA00022741"/>
    </source>
</evidence>
<dbReference type="InterPro" id="IPR000719">
    <property type="entry name" value="Prot_kinase_dom"/>
</dbReference>
<protein>
    <recommendedName>
        <fullName evidence="13">Protein kinase domain-containing protein</fullName>
    </recommendedName>
</protein>
<evidence type="ECO:0000259" key="13">
    <source>
        <dbReference type="PROSITE" id="PS50011"/>
    </source>
</evidence>